<feature type="non-terminal residue" evidence="2">
    <location>
        <position position="186"/>
    </location>
</feature>
<evidence type="ECO:0000313" key="2">
    <source>
        <dbReference type="EMBL" id="VDM85908.1"/>
    </source>
</evidence>
<keyword evidence="1" id="KW-0812">Transmembrane</keyword>
<dbReference type="Proteomes" id="UP000270094">
    <property type="component" value="Unassembled WGS sequence"/>
</dbReference>
<proteinExistence type="predicted"/>
<gene>
    <name evidence="2" type="ORF">SVUK_LOCUS20906</name>
</gene>
<feature type="transmembrane region" description="Helical" evidence="1">
    <location>
        <begin position="98"/>
        <end position="116"/>
    </location>
</feature>
<dbReference type="AlphaFoldDB" id="A0A3P7M3P9"/>
<reference evidence="2 3" key="1">
    <citation type="submission" date="2018-11" db="EMBL/GenBank/DDBJ databases">
        <authorList>
            <consortium name="Pathogen Informatics"/>
        </authorList>
    </citation>
    <scope>NUCLEOTIDE SEQUENCE [LARGE SCALE GENOMIC DNA]</scope>
</reference>
<protein>
    <submittedName>
        <fullName evidence="2">Uncharacterized protein</fullName>
    </submittedName>
</protein>
<accession>A0A3P7M3P9</accession>
<dbReference type="OrthoDB" id="5970161at2759"/>
<name>A0A3P7M3P9_STRVU</name>
<keyword evidence="1" id="KW-1133">Transmembrane helix</keyword>
<feature type="transmembrane region" description="Helical" evidence="1">
    <location>
        <begin position="69"/>
        <end position="92"/>
    </location>
</feature>
<evidence type="ECO:0000256" key="1">
    <source>
        <dbReference type="SAM" id="Phobius"/>
    </source>
</evidence>
<evidence type="ECO:0000313" key="3">
    <source>
        <dbReference type="Proteomes" id="UP000270094"/>
    </source>
</evidence>
<dbReference type="EMBL" id="UYYB01147035">
    <property type="protein sequence ID" value="VDM85908.1"/>
    <property type="molecule type" value="Genomic_DNA"/>
</dbReference>
<organism evidence="2 3">
    <name type="scientific">Strongylus vulgaris</name>
    <name type="common">Blood worm</name>
    <dbReference type="NCBI Taxonomy" id="40348"/>
    <lineage>
        <taxon>Eukaryota</taxon>
        <taxon>Metazoa</taxon>
        <taxon>Ecdysozoa</taxon>
        <taxon>Nematoda</taxon>
        <taxon>Chromadorea</taxon>
        <taxon>Rhabditida</taxon>
        <taxon>Rhabditina</taxon>
        <taxon>Rhabditomorpha</taxon>
        <taxon>Strongyloidea</taxon>
        <taxon>Strongylidae</taxon>
        <taxon>Strongylus</taxon>
    </lineage>
</organism>
<keyword evidence="3" id="KW-1185">Reference proteome</keyword>
<keyword evidence="1" id="KW-0472">Membrane</keyword>
<sequence length="186" mass="20688">MLEMQAKERTIHHFFHLYHSLCSEAKAAEIRADWKSQLLSVTNVGALKQELTTIMKENMDTLMNIARSLWSVVAVNLSLVLSLLGALAGLIFDFGTDIINLVIEIIVFLTLTYYLLSASRERWLPMEWASNLSHLVSVSDTSSTNATTSSLQTRPITTTTNLQNRPTTQISPHEVTGAIEQAISLV</sequence>